<dbReference type="PANTHER" id="PTHR33129:SF1">
    <property type="entry name" value="ATP-BINDING PROTEIN"/>
    <property type="match status" value="1"/>
</dbReference>
<comment type="caution">
    <text evidence="1">The sequence shown here is derived from an EMBL/GenBank/DDBJ whole genome shotgun (WGS) entry which is preliminary data.</text>
</comment>
<reference evidence="1" key="1">
    <citation type="submission" date="2021-06" db="EMBL/GenBank/DDBJ databases">
        <authorList>
            <person name="Kallberg Y."/>
            <person name="Tangrot J."/>
            <person name="Rosling A."/>
        </authorList>
    </citation>
    <scope>NUCLEOTIDE SEQUENCE</scope>
    <source>
        <strain evidence="1">MT106</strain>
    </source>
</reference>
<dbReference type="OrthoDB" id="19861at2759"/>
<gene>
    <name evidence="1" type="ORF">AGERDE_LOCUS10644</name>
</gene>
<dbReference type="InterPro" id="IPR052980">
    <property type="entry name" value="Crinkler_effector"/>
</dbReference>
<evidence type="ECO:0000313" key="2">
    <source>
        <dbReference type="Proteomes" id="UP000789831"/>
    </source>
</evidence>
<evidence type="ECO:0000313" key="1">
    <source>
        <dbReference type="EMBL" id="CAG8633634.1"/>
    </source>
</evidence>
<proteinExistence type="predicted"/>
<dbReference type="InterPro" id="IPR027417">
    <property type="entry name" value="P-loop_NTPase"/>
</dbReference>
<protein>
    <submittedName>
        <fullName evidence="1">10739_t:CDS:1</fullName>
    </submittedName>
</protein>
<dbReference type="SUPFAM" id="SSF52540">
    <property type="entry name" value="P-loop containing nucleoside triphosphate hydrolases"/>
    <property type="match status" value="1"/>
</dbReference>
<keyword evidence="2" id="KW-1185">Reference proteome</keyword>
<accession>A0A9N9DA37</accession>
<dbReference type="EMBL" id="CAJVPL010003484">
    <property type="protein sequence ID" value="CAG8633634.1"/>
    <property type="molecule type" value="Genomic_DNA"/>
</dbReference>
<dbReference type="Proteomes" id="UP000789831">
    <property type="component" value="Unassembled WGS sequence"/>
</dbReference>
<dbReference type="AlphaFoldDB" id="A0A9N9DA37"/>
<organism evidence="1 2">
    <name type="scientific">Ambispora gerdemannii</name>
    <dbReference type="NCBI Taxonomy" id="144530"/>
    <lineage>
        <taxon>Eukaryota</taxon>
        <taxon>Fungi</taxon>
        <taxon>Fungi incertae sedis</taxon>
        <taxon>Mucoromycota</taxon>
        <taxon>Glomeromycotina</taxon>
        <taxon>Glomeromycetes</taxon>
        <taxon>Archaeosporales</taxon>
        <taxon>Ambisporaceae</taxon>
        <taxon>Ambispora</taxon>
    </lineage>
</organism>
<dbReference type="PANTHER" id="PTHR33129">
    <property type="entry name" value="PROTEIN KINASE DOMAIN-CONTAINING PROTEIN-RELATED"/>
    <property type="match status" value="1"/>
</dbReference>
<feature type="non-terminal residue" evidence="1">
    <location>
        <position position="1"/>
    </location>
</feature>
<name>A0A9N9DA37_9GLOM</name>
<sequence length="328" mass="38092">QKLIASVSPEEKIALRQYFTGNKERQADAAYFLPDCTTDDEKRDYLRSLVSTPDAKEFPSKRHASLKKIIPQKFLFGKLTEIFSEIKALIDSGEYHRFVITGNPGIGKSYFLFYILYELAKNGETVLLDSHDHDKCIVFKNGVVELETIGNLGYILNKNTTWYLVDTKKPMRYQAKTILVSSPNPHYYKEFLKYQYTTMRYMPIWSLNELRYCKDILFPDIEENEMLKGDRLGSLRGQLFEGYTHNILRKGGAFRVRKLGGNREEELVLESKDERLFAKLENVDVNLNYYFRPVSKKFASIDSLIPNVGLFRMTISQKHSIKVTTLKI</sequence>